<sequence length="194" mass="20536">MKNLTLLSTTLLIATSGLVLVAPQAASALNWNWSYSAPGIEASGTFTTNDTPDDLGFFLISEITGTRNSETITGLQPTGTSTPGNEPFEVDNLISLDANQLTTDGFGFSTSAGNFVNVFFASFLQPPSFFEVFSAPPLITGFENLGPEDSELPISFSAKPVIVPEPTHSISIFTLATLGLASTIKRKLKPSPSK</sequence>
<organism evidence="2 3">
    <name type="scientific">Moorena bouillonii PNG</name>
    <dbReference type="NCBI Taxonomy" id="568701"/>
    <lineage>
        <taxon>Bacteria</taxon>
        <taxon>Bacillati</taxon>
        <taxon>Cyanobacteriota</taxon>
        <taxon>Cyanophyceae</taxon>
        <taxon>Coleofasciculales</taxon>
        <taxon>Coleofasciculaceae</taxon>
        <taxon>Moorena</taxon>
    </lineage>
</organism>
<keyword evidence="1" id="KW-0732">Signal</keyword>
<gene>
    <name evidence="2" type="ORF">BJP37_24445</name>
</gene>
<comment type="caution">
    <text evidence="2">The sequence shown here is derived from an EMBL/GenBank/DDBJ whole genome shotgun (WGS) entry which is preliminary data.</text>
</comment>
<feature type="chain" id="PRO_5012549987" evidence="1">
    <location>
        <begin position="22"/>
        <end position="194"/>
    </location>
</feature>
<evidence type="ECO:0000256" key="1">
    <source>
        <dbReference type="SAM" id="SignalP"/>
    </source>
</evidence>
<reference evidence="2 3" key="1">
    <citation type="submission" date="2016-10" db="EMBL/GenBank/DDBJ databases">
        <title>Comparative genomics uncovers the prolific and rare metabolic potential of the cyanobacterial genus Moorea.</title>
        <authorList>
            <person name="Leao T."/>
            <person name="Castelao G."/>
            <person name="Korobeynikov A."/>
            <person name="Monroe E.A."/>
            <person name="Podell S."/>
            <person name="Glukhov E."/>
            <person name="Allen E."/>
            <person name="Gerwick W.H."/>
            <person name="Gerwick L."/>
        </authorList>
    </citation>
    <scope>NUCLEOTIDE SEQUENCE [LARGE SCALE GENOMIC DNA]</scope>
    <source>
        <strain evidence="2 3">PNG5-198</strain>
    </source>
</reference>
<keyword evidence="3" id="KW-1185">Reference proteome</keyword>
<dbReference type="Proteomes" id="UP000186657">
    <property type="component" value="Unassembled WGS sequence"/>
</dbReference>
<proteinExistence type="predicted"/>
<dbReference type="AlphaFoldDB" id="A0A1U7NC06"/>
<feature type="signal peptide" evidence="1">
    <location>
        <begin position="1"/>
        <end position="21"/>
    </location>
</feature>
<dbReference type="EMBL" id="MKZS01000001">
    <property type="protein sequence ID" value="OLT63473.1"/>
    <property type="molecule type" value="Genomic_DNA"/>
</dbReference>
<evidence type="ECO:0000313" key="2">
    <source>
        <dbReference type="EMBL" id="OLT63473.1"/>
    </source>
</evidence>
<protein>
    <submittedName>
        <fullName evidence="2">PEP-CTERM sorting domain-containing protein</fullName>
    </submittedName>
</protein>
<accession>A0A1U7NC06</accession>
<evidence type="ECO:0000313" key="3">
    <source>
        <dbReference type="Proteomes" id="UP000186657"/>
    </source>
</evidence>
<name>A0A1U7NC06_9CYAN</name>